<evidence type="ECO:0000313" key="3">
    <source>
        <dbReference type="Proteomes" id="UP000688137"/>
    </source>
</evidence>
<keyword evidence="1" id="KW-0175">Coiled coil</keyword>
<gene>
    <name evidence="2" type="ORF">PPRIM_AZ9-3.1.T0390045</name>
</gene>
<dbReference type="OMA" id="CDENDFK"/>
<accession>A0A8S1LJP3</accession>
<sequence>MNRTIRLNQRVPYSLNQSMTNGLPVLNQDNTNFCTSQFYKRRISQKYQDSPSNEILTGRVQLPFQKDVEQLKEEIMSLKKENQKLKHLNQQLCFQIKLDEKEQFEKRTTQEVSDDQITSNQNQRLAEKLKQARLLIQEKQIEIDNLKKSTRYMRLQEMENELCTTKLKFEFLNKQFNEILKTESDVNKFQKLTVQTIELEEQLRQFQNSHQKQKKKILNLRQELLTCQAMKDKYKKQYEQAQTDFEKFKKDHEQEIQKKNKYKETIENLNQQLSDKQGIIQQLQNDLDKQRMLVSQKQRQFKELEDQYQTKKSWLTNKREAPSVFQEILDEKVNKNNIIITDDDEMISSVKVGSDSKIVFDDEIKEKSQIIPNRISVESAKEEQKPSQIINSIQETEQIKQKLPRVNFCDVENIGKFLKYQLLQEKIPIEDIHSFFNQKQEITIIELVDILQAYPFNIQDNKQALLLARYLIEDNSQQFVDYKPQQQNDVCIIKSVLKNVIGKYILMSEEQQQNIMLSIAQQVWKFRQLIVEQIKMNLQKKTNSQFCEFCDENDFKSALQSSNIVLDDKQKEFLGQFIFKEFNGNKLFDYKGLIDKFGFTLQSNSPSKVDIQQPH</sequence>
<evidence type="ECO:0000313" key="2">
    <source>
        <dbReference type="EMBL" id="CAD8066352.1"/>
    </source>
</evidence>
<proteinExistence type="predicted"/>
<feature type="coiled-coil region" evidence="1">
    <location>
        <begin position="189"/>
        <end position="307"/>
    </location>
</feature>
<protein>
    <submittedName>
        <fullName evidence="2">Uncharacterized protein</fullName>
    </submittedName>
</protein>
<feature type="coiled-coil region" evidence="1">
    <location>
        <begin position="122"/>
        <end position="149"/>
    </location>
</feature>
<evidence type="ECO:0000256" key="1">
    <source>
        <dbReference type="SAM" id="Coils"/>
    </source>
</evidence>
<comment type="caution">
    <text evidence="2">The sequence shown here is derived from an EMBL/GenBank/DDBJ whole genome shotgun (WGS) entry which is preliminary data.</text>
</comment>
<keyword evidence="3" id="KW-1185">Reference proteome</keyword>
<dbReference type="AlphaFoldDB" id="A0A8S1LJP3"/>
<reference evidence="2" key="1">
    <citation type="submission" date="2021-01" db="EMBL/GenBank/DDBJ databases">
        <authorList>
            <consortium name="Genoscope - CEA"/>
            <person name="William W."/>
        </authorList>
    </citation>
    <scope>NUCLEOTIDE SEQUENCE</scope>
</reference>
<dbReference type="EMBL" id="CAJJDM010000038">
    <property type="protein sequence ID" value="CAD8066352.1"/>
    <property type="molecule type" value="Genomic_DNA"/>
</dbReference>
<dbReference type="Proteomes" id="UP000688137">
    <property type="component" value="Unassembled WGS sequence"/>
</dbReference>
<name>A0A8S1LJP3_PARPR</name>
<organism evidence="2 3">
    <name type="scientific">Paramecium primaurelia</name>
    <dbReference type="NCBI Taxonomy" id="5886"/>
    <lineage>
        <taxon>Eukaryota</taxon>
        <taxon>Sar</taxon>
        <taxon>Alveolata</taxon>
        <taxon>Ciliophora</taxon>
        <taxon>Intramacronucleata</taxon>
        <taxon>Oligohymenophorea</taxon>
        <taxon>Peniculida</taxon>
        <taxon>Parameciidae</taxon>
        <taxon>Paramecium</taxon>
    </lineage>
</organism>